<comment type="caution">
    <text evidence="1">The sequence shown here is derived from an EMBL/GenBank/DDBJ whole genome shotgun (WGS) entry which is preliminary data.</text>
</comment>
<dbReference type="EMBL" id="JACHNE010000001">
    <property type="protein sequence ID" value="MBB5795562.1"/>
    <property type="molecule type" value="Genomic_DNA"/>
</dbReference>
<dbReference type="SUPFAM" id="SSF56801">
    <property type="entry name" value="Acetyl-CoA synthetase-like"/>
    <property type="match status" value="1"/>
</dbReference>
<keyword evidence="2" id="KW-1185">Reference proteome</keyword>
<accession>A0A7W9H4J3</accession>
<organism evidence="1 2">
    <name type="scientific">Streptomyces caelestis</name>
    <dbReference type="NCBI Taxonomy" id="36816"/>
    <lineage>
        <taxon>Bacteria</taxon>
        <taxon>Bacillati</taxon>
        <taxon>Actinomycetota</taxon>
        <taxon>Actinomycetes</taxon>
        <taxon>Kitasatosporales</taxon>
        <taxon>Streptomycetaceae</taxon>
        <taxon>Streptomyces</taxon>
    </lineage>
</organism>
<sequence>MMYVAERGAPCKRIRHVTFIDGVPRAASGKVLRRQLRERA</sequence>
<gene>
    <name evidence="1" type="ORF">HDA41_003526</name>
</gene>
<protein>
    <submittedName>
        <fullName evidence="1">Acyl-coenzyme A synthetase/AMP-(Fatty) acid ligase</fullName>
    </submittedName>
</protein>
<reference evidence="1 2" key="1">
    <citation type="submission" date="2020-08" db="EMBL/GenBank/DDBJ databases">
        <title>Sequencing the genomes of 1000 actinobacteria strains.</title>
        <authorList>
            <person name="Klenk H.-P."/>
        </authorList>
    </citation>
    <scope>NUCLEOTIDE SEQUENCE [LARGE SCALE GENOMIC DNA]</scope>
    <source>
        <strain evidence="1 2">DSM 40084</strain>
    </source>
</reference>
<evidence type="ECO:0000313" key="1">
    <source>
        <dbReference type="EMBL" id="MBB5795562.1"/>
    </source>
</evidence>
<dbReference type="AlphaFoldDB" id="A0A7W9H4J3"/>
<proteinExistence type="predicted"/>
<dbReference type="Proteomes" id="UP000590647">
    <property type="component" value="Unassembled WGS sequence"/>
</dbReference>
<evidence type="ECO:0000313" key="2">
    <source>
        <dbReference type="Proteomes" id="UP000590647"/>
    </source>
</evidence>
<keyword evidence="1" id="KW-0436">Ligase</keyword>
<dbReference type="GO" id="GO:0016874">
    <property type="term" value="F:ligase activity"/>
    <property type="evidence" value="ECO:0007669"/>
    <property type="project" value="UniProtKB-KW"/>
</dbReference>
<dbReference type="Gene3D" id="3.30.300.30">
    <property type="match status" value="1"/>
</dbReference>
<name>A0A7W9H4J3_9ACTN</name>
<dbReference type="InterPro" id="IPR045851">
    <property type="entry name" value="AMP-bd_C_sf"/>
</dbReference>